<name>A0AAN6U2E0_9PEZI</name>
<dbReference type="GeneID" id="87826721"/>
<organism evidence="1 2">
    <name type="scientific">Parathielavia appendiculata</name>
    <dbReference type="NCBI Taxonomy" id="2587402"/>
    <lineage>
        <taxon>Eukaryota</taxon>
        <taxon>Fungi</taxon>
        <taxon>Dikarya</taxon>
        <taxon>Ascomycota</taxon>
        <taxon>Pezizomycotina</taxon>
        <taxon>Sordariomycetes</taxon>
        <taxon>Sordariomycetidae</taxon>
        <taxon>Sordariales</taxon>
        <taxon>Chaetomiaceae</taxon>
        <taxon>Parathielavia</taxon>
    </lineage>
</organism>
<dbReference type="RefSeq" id="XP_062648946.1">
    <property type="nucleotide sequence ID" value="XM_062789951.1"/>
</dbReference>
<dbReference type="Proteomes" id="UP001302602">
    <property type="component" value="Unassembled WGS sequence"/>
</dbReference>
<keyword evidence="2" id="KW-1185">Reference proteome</keyword>
<reference evidence="1" key="1">
    <citation type="journal article" date="2023" name="Mol. Phylogenet. Evol.">
        <title>Genome-scale phylogeny and comparative genomics of the fungal order Sordariales.</title>
        <authorList>
            <person name="Hensen N."/>
            <person name="Bonometti L."/>
            <person name="Westerberg I."/>
            <person name="Brannstrom I.O."/>
            <person name="Guillou S."/>
            <person name="Cros-Aarteil S."/>
            <person name="Calhoun S."/>
            <person name="Haridas S."/>
            <person name="Kuo A."/>
            <person name="Mondo S."/>
            <person name="Pangilinan J."/>
            <person name="Riley R."/>
            <person name="LaButti K."/>
            <person name="Andreopoulos B."/>
            <person name="Lipzen A."/>
            <person name="Chen C."/>
            <person name="Yan M."/>
            <person name="Daum C."/>
            <person name="Ng V."/>
            <person name="Clum A."/>
            <person name="Steindorff A."/>
            <person name="Ohm R.A."/>
            <person name="Martin F."/>
            <person name="Silar P."/>
            <person name="Natvig D.O."/>
            <person name="Lalanne C."/>
            <person name="Gautier V."/>
            <person name="Ament-Velasquez S.L."/>
            <person name="Kruys A."/>
            <person name="Hutchinson M.I."/>
            <person name="Powell A.J."/>
            <person name="Barry K."/>
            <person name="Miller A.N."/>
            <person name="Grigoriev I.V."/>
            <person name="Debuchy R."/>
            <person name="Gladieux P."/>
            <person name="Hiltunen Thoren M."/>
            <person name="Johannesson H."/>
        </authorList>
    </citation>
    <scope>NUCLEOTIDE SEQUENCE</scope>
    <source>
        <strain evidence="1">CBS 731.68</strain>
    </source>
</reference>
<evidence type="ECO:0008006" key="3">
    <source>
        <dbReference type="Google" id="ProtNLM"/>
    </source>
</evidence>
<evidence type="ECO:0000313" key="1">
    <source>
        <dbReference type="EMBL" id="KAK4125175.1"/>
    </source>
</evidence>
<gene>
    <name evidence="1" type="ORF">N657DRAFT_594145</name>
</gene>
<reference evidence="1" key="2">
    <citation type="submission" date="2023-05" db="EMBL/GenBank/DDBJ databases">
        <authorList>
            <consortium name="Lawrence Berkeley National Laboratory"/>
            <person name="Steindorff A."/>
            <person name="Hensen N."/>
            <person name="Bonometti L."/>
            <person name="Westerberg I."/>
            <person name="Brannstrom I.O."/>
            <person name="Guillou S."/>
            <person name="Cros-Aarteil S."/>
            <person name="Calhoun S."/>
            <person name="Haridas S."/>
            <person name="Kuo A."/>
            <person name="Mondo S."/>
            <person name="Pangilinan J."/>
            <person name="Riley R."/>
            <person name="Labutti K."/>
            <person name="Andreopoulos B."/>
            <person name="Lipzen A."/>
            <person name="Chen C."/>
            <person name="Yanf M."/>
            <person name="Daum C."/>
            <person name="Ng V."/>
            <person name="Clum A."/>
            <person name="Ohm R."/>
            <person name="Martin F."/>
            <person name="Silar P."/>
            <person name="Natvig D."/>
            <person name="Lalanne C."/>
            <person name="Gautier V."/>
            <person name="Ament-Velasquez S.L."/>
            <person name="Kruys A."/>
            <person name="Hutchinson M.I."/>
            <person name="Powell A.J."/>
            <person name="Barry K."/>
            <person name="Miller A.N."/>
            <person name="Grigoriev I.V."/>
            <person name="Debuchy R."/>
            <person name="Gladieux P."/>
            <person name="Thoren M.H."/>
            <person name="Johannesson H."/>
        </authorList>
    </citation>
    <scope>NUCLEOTIDE SEQUENCE</scope>
    <source>
        <strain evidence="1">CBS 731.68</strain>
    </source>
</reference>
<proteinExistence type="predicted"/>
<evidence type="ECO:0000313" key="2">
    <source>
        <dbReference type="Proteomes" id="UP001302602"/>
    </source>
</evidence>
<dbReference type="AlphaFoldDB" id="A0AAN6U2E0"/>
<comment type="caution">
    <text evidence="1">The sequence shown here is derived from an EMBL/GenBank/DDBJ whole genome shotgun (WGS) entry which is preliminary data.</text>
</comment>
<accession>A0AAN6U2E0</accession>
<sequence length="412" mass="46598">MSELEGFRLVSRRLSPIGGENLWGHLSLIGGETLWRPLQRGAADKLVNLLAVPVRPPNSATLDRPSSTKAHKCFPADEHATLSTDYEPAEVPGGRYAENSTSGNHSLTIFHLSPELHRVIFDHIDLIDDVVCFGLTSRHFWSIARLYLHAHNESFLGQWAGSSIVCAGPNTQPDDFPPGMFSAEELDRLRQKWASAHRNNDDSGNGSTDEPFNLFTVSALFKRRTLCDVMHESSLVFERCMDRGGGSHYDPAFWATLPELIVKESTYFPQDEPWVLRNLTTREFVRSRDLGVTQNPFGGPEMLDCSFGTIVLSRIWWSSDDEHVSFPNCPRGAWAGHRLDITTLTKHQDTTNAAEWSDISKEVEREYVAVWKSKYGARADDRRRQRLLEYAKGSRSPILERPKARHTSFYSQ</sequence>
<protein>
    <recommendedName>
        <fullName evidence="3">F-box domain-containing protein</fullName>
    </recommendedName>
</protein>
<dbReference type="EMBL" id="MU853226">
    <property type="protein sequence ID" value="KAK4125175.1"/>
    <property type="molecule type" value="Genomic_DNA"/>
</dbReference>